<comment type="caution">
    <text evidence="3">The sequence shown here is derived from an EMBL/GenBank/DDBJ whole genome shotgun (WGS) entry which is preliminary data.</text>
</comment>
<feature type="compositionally biased region" description="Low complexity" evidence="2">
    <location>
        <begin position="1"/>
        <end position="19"/>
    </location>
</feature>
<dbReference type="AlphaFoldDB" id="A0A401T546"/>
<gene>
    <name evidence="3" type="ORF">chiPu_0016288</name>
</gene>
<dbReference type="EMBL" id="BEZZ01001055">
    <property type="protein sequence ID" value="GCC37781.1"/>
    <property type="molecule type" value="Genomic_DNA"/>
</dbReference>
<accession>A0A401T546</accession>
<evidence type="ECO:0000256" key="2">
    <source>
        <dbReference type="SAM" id="MobiDB-lite"/>
    </source>
</evidence>
<feature type="region of interest" description="Disordered" evidence="2">
    <location>
        <begin position="266"/>
        <end position="289"/>
    </location>
</feature>
<organism evidence="3 4">
    <name type="scientific">Chiloscyllium punctatum</name>
    <name type="common">Brownbanded bambooshark</name>
    <name type="synonym">Hemiscyllium punctatum</name>
    <dbReference type="NCBI Taxonomy" id="137246"/>
    <lineage>
        <taxon>Eukaryota</taxon>
        <taxon>Metazoa</taxon>
        <taxon>Chordata</taxon>
        <taxon>Craniata</taxon>
        <taxon>Vertebrata</taxon>
        <taxon>Chondrichthyes</taxon>
        <taxon>Elasmobranchii</taxon>
        <taxon>Galeomorphii</taxon>
        <taxon>Galeoidea</taxon>
        <taxon>Orectolobiformes</taxon>
        <taxon>Hemiscylliidae</taxon>
        <taxon>Chiloscyllium</taxon>
    </lineage>
</organism>
<dbReference type="Proteomes" id="UP000287033">
    <property type="component" value="Unassembled WGS sequence"/>
</dbReference>
<dbReference type="GO" id="GO:0008017">
    <property type="term" value="F:microtubule binding"/>
    <property type="evidence" value="ECO:0007669"/>
    <property type="project" value="InterPro"/>
</dbReference>
<feature type="compositionally biased region" description="Polar residues" evidence="2">
    <location>
        <begin position="34"/>
        <end position="49"/>
    </location>
</feature>
<dbReference type="InterPro" id="IPR033336">
    <property type="entry name" value="SAXO1/2"/>
</dbReference>
<protein>
    <submittedName>
        <fullName evidence="3">Uncharacterized protein</fullName>
    </submittedName>
</protein>
<dbReference type="PANTHER" id="PTHR31516">
    <property type="entry name" value="STABILIZER OF AXONEMAL MICROTUBULES 2"/>
    <property type="match status" value="1"/>
</dbReference>
<evidence type="ECO:0000313" key="3">
    <source>
        <dbReference type="EMBL" id="GCC37781.1"/>
    </source>
</evidence>
<comment type="similarity">
    <text evidence="1">Belongs to the FAM154 family.</text>
</comment>
<name>A0A401T546_CHIPU</name>
<feature type="region of interest" description="Disordered" evidence="2">
    <location>
        <begin position="1"/>
        <end position="49"/>
    </location>
</feature>
<dbReference type="GO" id="GO:0005856">
    <property type="term" value="C:cytoskeleton"/>
    <property type="evidence" value="ECO:0007669"/>
    <property type="project" value="TreeGrafter"/>
</dbReference>
<reference evidence="3 4" key="1">
    <citation type="journal article" date="2018" name="Nat. Ecol. Evol.">
        <title>Shark genomes provide insights into elasmobranch evolution and the origin of vertebrates.</title>
        <authorList>
            <person name="Hara Y"/>
            <person name="Yamaguchi K"/>
            <person name="Onimaru K"/>
            <person name="Kadota M"/>
            <person name="Koyanagi M"/>
            <person name="Keeley SD"/>
            <person name="Tatsumi K"/>
            <person name="Tanaka K"/>
            <person name="Motone F"/>
            <person name="Kageyama Y"/>
            <person name="Nozu R"/>
            <person name="Adachi N"/>
            <person name="Nishimura O"/>
            <person name="Nakagawa R"/>
            <person name="Tanegashima C"/>
            <person name="Kiyatake I"/>
            <person name="Matsumoto R"/>
            <person name="Murakumo K"/>
            <person name="Nishida K"/>
            <person name="Terakita A"/>
            <person name="Kuratani S"/>
            <person name="Sato K"/>
            <person name="Hyodo S Kuraku.S."/>
        </authorList>
    </citation>
    <scope>NUCLEOTIDE SEQUENCE [LARGE SCALE GENOMIC DNA]</scope>
</reference>
<sequence length="325" mass="36982">MQKCSRSSSVHSSSSASCHSNKKAAFPTRPPATAGSQCSKYQKQKQLSTTPAEIAENSCYRVERGKAMPDNLKFQGVHDLNTTYEITYQPLPIEKQNPPSKKRAKPKSATIESMTTYRKDYPIYTAQALRRRPLIFQVDNLRINRHLPVDFNTIQRDSFIGWDTNKYPRRDPIILKNQLKLEGTIDTNTVTKLTYTEEPFNDVQDLNRPMTMQSACGGKFHSGTAYTNSFRPWEMRSRVRHGDLHDGAYVPPPGKIDNTTITKQDFTPKNVCEPKDSTGQKTNSWTVRKEASSPARLPMCRLEAYLLYQRLKGMKISRPPSVAMQ</sequence>
<dbReference type="PANTHER" id="PTHR31516:SF18">
    <property type="entry name" value="TRANSLATION INITIATION FACTOR IF-2"/>
    <property type="match status" value="1"/>
</dbReference>
<evidence type="ECO:0000313" key="4">
    <source>
        <dbReference type="Proteomes" id="UP000287033"/>
    </source>
</evidence>
<dbReference type="PROSITE" id="PS51257">
    <property type="entry name" value="PROKAR_LIPOPROTEIN"/>
    <property type="match status" value="1"/>
</dbReference>
<evidence type="ECO:0000256" key="1">
    <source>
        <dbReference type="ARBA" id="ARBA00008738"/>
    </source>
</evidence>
<proteinExistence type="inferred from homology"/>
<dbReference type="OrthoDB" id="9949663at2759"/>
<keyword evidence="4" id="KW-1185">Reference proteome</keyword>